<dbReference type="AlphaFoldDB" id="A0A0F5JGL8"/>
<dbReference type="HOGENOM" id="CLU_1894192_0_0_10"/>
<dbReference type="GeneID" id="69982885"/>
<dbReference type="Proteomes" id="UP000033047">
    <property type="component" value="Unassembled WGS sequence"/>
</dbReference>
<evidence type="ECO:0000313" key="2">
    <source>
        <dbReference type="Proteomes" id="UP000033047"/>
    </source>
</evidence>
<organism evidence="1 2">
    <name type="scientific">Parabacteroides goldsteinii DSM 19448 = WAL 12034</name>
    <dbReference type="NCBI Taxonomy" id="927665"/>
    <lineage>
        <taxon>Bacteria</taxon>
        <taxon>Pseudomonadati</taxon>
        <taxon>Bacteroidota</taxon>
        <taxon>Bacteroidia</taxon>
        <taxon>Bacteroidales</taxon>
        <taxon>Tannerellaceae</taxon>
        <taxon>Parabacteroides</taxon>
    </lineage>
</organism>
<dbReference type="STRING" id="927665.HMPREF1535_01623"/>
<evidence type="ECO:0000313" key="1">
    <source>
        <dbReference type="EMBL" id="KKB56971.1"/>
    </source>
</evidence>
<sequence length="134" mass="14470">MTKKSFLKIGGAMLLLAIVLNIQYAWSGYGVKDHPLHLEVLGQSNDTGTSGDIETHPLWSRLASSCTMDVEGEPGSEVSVFGIKVKIRADGIAPIIVSDASVKCQRGGNAQCTPFFCADFWKQMTEMYGTPATQ</sequence>
<proteinExistence type="predicted"/>
<gene>
    <name evidence="1" type="ORF">HMPREF1535_01623</name>
</gene>
<comment type="caution">
    <text evidence="1">The sequence shown here is derived from an EMBL/GenBank/DDBJ whole genome shotgun (WGS) entry which is preliminary data.</text>
</comment>
<name>A0A0F5JGL8_9BACT</name>
<reference evidence="1 2" key="1">
    <citation type="submission" date="2013-04" db="EMBL/GenBank/DDBJ databases">
        <title>The Genome Sequence of Parabacteroides goldsteinii DSM 19448.</title>
        <authorList>
            <consortium name="The Broad Institute Genomics Platform"/>
            <person name="Earl A."/>
            <person name="Ward D."/>
            <person name="Feldgarden M."/>
            <person name="Gevers D."/>
            <person name="Martens E."/>
            <person name="Sakamoto M."/>
            <person name="Benno Y."/>
            <person name="Song Y."/>
            <person name="Liu C."/>
            <person name="Lee J."/>
            <person name="Bolanos M."/>
            <person name="Vaisanen M.L."/>
            <person name="Finegold S.M."/>
            <person name="Walker B."/>
            <person name="Young S."/>
            <person name="Zeng Q."/>
            <person name="Gargeya S."/>
            <person name="Fitzgerald M."/>
            <person name="Haas B."/>
            <person name="Abouelleil A."/>
            <person name="Allen A.W."/>
            <person name="Alvarado L."/>
            <person name="Arachchi H.M."/>
            <person name="Berlin A.M."/>
            <person name="Chapman S.B."/>
            <person name="Gainer-Dewar J."/>
            <person name="Goldberg J."/>
            <person name="Griggs A."/>
            <person name="Gujja S."/>
            <person name="Hansen M."/>
            <person name="Howarth C."/>
            <person name="Imamovic A."/>
            <person name="Ireland A."/>
            <person name="Larimer J."/>
            <person name="McCowan C."/>
            <person name="Murphy C."/>
            <person name="Pearson M."/>
            <person name="Poon T.W."/>
            <person name="Priest M."/>
            <person name="Roberts A."/>
            <person name="Saif S."/>
            <person name="Shea T."/>
            <person name="Sisk P."/>
            <person name="Sykes S."/>
            <person name="Wortman J."/>
            <person name="Nusbaum C."/>
            <person name="Birren B."/>
        </authorList>
    </citation>
    <scope>NUCLEOTIDE SEQUENCE [LARGE SCALE GENOMIC DNA]</scope>
    <source>
        <strain evidence="1 2">DSM 19448</strain>
    </source>
</reference>
<dbReference type="RefSeq" id="WP_010801275.1">
    <property type="nucleotide sequence ID" value="NZ_KQ033912.1"/>
</dbReference>
<dbReference type="PATRIC" id="fig|927665.4.peg.1658"/>
<dbReference type="EMBL" id="AQHV01000010">
    <property type="protein sequence ID" value="KKB56971.1"/>
    <property type="molecule type" value="Genomic_DNA"/>
</dbReference>
<protein>
    <submittedName>
        <fullName evidence="1">Uncharacterized protein</fullName>
    </submittedName>
</protein>
<accession>A0A0F5JGL8</accession>